<feature type="compositionally biased region" description="Acidic residues" evidence="1">
    <location>
        <begin position="180"/>
        <end position="204"/>
    </location>
</feature>
<keyword evidence="2" id="KW-0732">Signal</keyword>
<gene>
    <name evidence="3" type="ORF">AC579_1891</name>
</gene>
<dbReference type="EMBL" id="LFZO01000522">
    <property type="protein sequence ID" value="KXT07837.1"/>
    <property type="molecule type" value="Genomic_DNA"/>
</dbReference>
<feature type="compositionally biased region" description="Low complexity" evidence="1">
    <location>
        <begin position="143"/>
        <end position="152"/>
    </location>
</feature>
<feature type="region of interest" description="Disordered" evidence="1">
    <location>
        <begin position="173"/>
        <end position="204"/>
    </location>
</feature>
<organism evidence="3 4">
    <name type="scientific">Pseudocercospora musae</name>
    <dbReference type="NCBI Taxonomy" id="113226"/>
    <lineage>
        <taxon>Eukaryota</taxon>
        <taxon>Fungi</taxon>
        <taxon>Dikarya</taxon>
        <taxon>Ascomycota</taxon>
        <taxon>Pezizomycotina</taxon>
        <taxon>Dothideomycetes</taxon>
        <taxon>Dothideomycetidae</taxon>
        <taxon>Mycosphaerellales</taxon>
        <taxon>Mycosphaerellaceae</taxon>
        <taxon>Pseudocercospora</taxon>
    </lineage>
</organism>
<evidence type="ECO:0000256" key="1">
    <source>
        <dbReference type="SAM" id="MobiDB-lite"/>
    </source>
</evidence>
<evidence type="ECO:0000313" key="3">
    <source>
        <dbReference type="EMBL" id="KXT07837.1"/>
    </source>
</evidence>
<evidence type="ECO:0000313" key="4">
    <source>
        <dbReference type="Proteomes" id="UP000073492"/>
    </source>
</evidence>
<accession>A0A139HZI6</accession>
<protein>
    <submittedName>
        <fullName evidence="3">Uncharacterized protein</fullName>
    </submittedName>
</protein>
<proteinExistence type="predicted"/>
<feature type="region of interest" description="Disordered" evidence="1">
    <location>
        <begin position="61"/>
        <end position="158"/>
    </location>
</feature>
<dbReference type="Proteomes" id="UP000073492">
    <property type="component" value="Unassembled WGS sequence"/>
</dbReference>
<feature type="compositionally biased region" description="Acidic residues" evidence="1">
    <location>
        <begin position="64"/>
        <end position="134"/>
    </location>
</feature>
<sequence>MLGSLYLLLWLLAVSVHSNENNVDTSLDDGYDHDLLSARDWEPISTREMLEHQKRALEAKYGAGEEEEIDFSLEGYDEGVLEKREEEEEEEEVEEEIDFSLEGYDEGVLEKREEEEEEEEIDFSLEGYDEELITEDLQKRDSSSSSSSGDGSPYDADFESSRDFLAAWNSESDLAGIFERDDDDDDDEEGGEDEDEVEVEEGGEDWVEVVKRWVGWE</sequence>
<dbReference type="OrthoDB" id="10540058at2759"/>
<dbReference type="AlphaFoldDB" id="A0A139HZI6"/>
<reference evidence="3 4" key="1">
    <citation type="submission" date="2015-07" db="EMBL/GenBank/DDBJ databases">
        <title>Comparative genomics of the Sigatoka disease complex on banana suggests a link between parallel evolutionary changes in Pseudocercospora fijiensis and Pseudocercospora eumusae and increased virulence on the banana host.</title>
        <authorList>
            <person name="Chang T.-C."/>
            <person name="Salvucci A."/>
            <person name="Crous P.W."/>
            <person name="Stergiopoulos I."/>
        </authorList>
    </citation>
    <scope>NUCLEOTIDE SEQUENCE [LARGE SCALE GENOMIC DNA]</scope>
    <source>
        <strain evidence="3 4">CBS 116634</strain>
    </source>
</reference>
<feature type="signal peptide" evidence="2">
    <location>
        <begin position="1"/>
        <end position="18"/>
    </location>
</feature>
<evidence type="ECO:0000256" key="2">
    <source>
        <dbReference type="SAM" id="SignalP"/>
    </source>
</evidence>
<feature type="chain" id="PRO_5007297043" evidence="2">
    <location>
        <begin position="19"/>
        <end position="217"/>
    </location>
</feature>
<name>A0A139HZI6_9PEZI</name>
<comment type="caution">
    <text evidence="3">The sequence shown here is derived from an EMBL/GenBank/DDBJ whole genome shotgun (WGS) entry which is preliminary data.</text>
</comment>
<keyword evidence="4" id="KW-1185">Reference proteome</keyword>